<dbReference type="Proteomes" id="UP001500791">
    <property type="component" value="Unassembled WGS sequence"/>
</dbReference>
<evidence type="ECO:0000256" key="1">
    <source>
        <dbReference type="SAM" id="SignalP"/>
    </source>
</evidence>
<protein>
    <submittedName>
        <fullName evidence="2">Uncharacterized protein</fullName>
    </submittedName>
</protein>
<sequence>MNVNLVKIVLQPFAALALCAGLSACAFDPPADPASPLASRIDSLVAEKRDYPRWQDFPAAPVNVPDAATVRTAVTGLEASQGVLNTEVAAIDWELGDAEQFVTTIRQRLAADNVEIPTADTPAQIEALAASLRARAKAPPPVDRPLR</sequence>
<organism evidence="2 3">
    <name type="scientific">Brevundimonas terrae</name>
    <dbReference type="NCBI Taxonomy" id="363631"/>
    <lineage>
        <taxon>Bacteria</taxon>
        <taxon>Pseudomonadati</taxon>
        <taxon>Pseudomonadota</taxon>
        <taxon>Alphaproteobacteria</taxon>
        <taxon>Caulobacterales</taxon>
        <taxon>Caulobacteraceae</taxon>
        <taxon>Brevundimonas</taxon>
    </lineage>
</organism>
<reference evidence="2 3" key="1">
    <citation type="journal article" date="2019" name="Int. J. Syst. Evol. Microbiol.">
        <title>The Global Catalogue of Microorganisms (GCM) 10K type strain sequencing project: providing services to taxonomists for standard genome sequencing and annotation.</title>
        <authorList>
            <consortium name="The Broad Institute Genomics Platform"/>
            <consortium name="The Broad Institute Genome Sequencing Center for Infectious Disease"/>
            <person name="Wu L."/>
            <person name="Ma J."/>
        </authorList>
    </citation>
    <scope>NUCLEOTIDE SEQUENCE [LARGE SCALE GENOMIC DNA]</scope>
    <source>
        <strain evidence="2 3">JCM 13476</strain>
    </source>
</reference>
<keyword evidence="1" id="KW-0732">Signal</keyword>
<evidence type="ECO:0000313" key="3">
    <source>
        <dbReference type="Proteomes" id="UP001500791"/>
    </source>
</evidence>
<name>A0ABN0YGE3_9CAUL</name>
<feature type="signal peptide" evidence="1">
    <location>
        <begin position="1"/>
        <end position="26"/>
    </location>
</feature>
<proteinExistence type="predicted"/>
<keyword evidence="3" id="KW-1185">Reference proteome</keyword>
<comment type="caution">
    <text evidence="2">The sequence shown here is derived from an EMBL/GenBank/DDBJ whole genome shotgun (WGS) entry which is preliminary data.</text>
</comment>
<dbReference type="EMBL" id="BAAAEJ010000007">
    <property type="protein sequence ID" value="GAA0394327.1"/>
    <property type="molecule type" value="Genomic_DNA"/>
</dbReference>
<evidence type="ECO:0000313" key="2">
    <source>
        <dbReference type="EMBL" id="GAA0394327.1"/>
    </source>
</evidence>
<feature type="chain" id="PRO_5045350556" evidence="1">
    <location>
        <begin position="27"/>
        <end position="147"/>
    </location>
</feature>
<gene>
    <name evidence="2" type="ORF">GCM10009093_21140</name>
</gene>
<accession>A0ABN0YGE3</accession>
<dbReference type="PROSITE" id="PS51257">
    <property type="entry name" value="PROKAR_LIPOPROTEIN"/>
    <property type="match status" value="1"/>
</dbReference>